<dbReference type="Proteomes" id="UP000032670">
    <property type="component" value="Unassembled WGS sequence"/>
</dbReference>
<dbReference type="InterPro" id="IPR052894">
    <property type="entry name" value="AsmA-related"/>
</dbReference>
<evidence type="ECO:0000313" key="3">
    <source>
        <dbReference type="Proteomes" id="UP000032670"/>
    </source>
</evidence>
<reference evidence="2 3" key="1">
    <citation type="submission" date="2012-11" db="EMBL/GenBank/DDBJ databases">
        <title>Whole genome sequence of Acetobacter orientalis 21F-2.</title>
        <authorList>
            <person name="Azuma Y."/>
            <person name="Higashiura N."/>
            <person name="Hirakawa H."/>
            <person name="Matsushita K."/>
        </authorList>
    </citation>
    <scope>NUCLEOTIDE SEQUENCE [LARGE SCALE GENOMIC DNA]</scope>
    <source>
        <strain evidence="2 3">21F-2</strain>
    </source>
</reference>
<dbReference type="AlphaFoldDB" id="A0A0D6NLQ9"/>
<accession>A0A0D6NLQ9</accession>
<comment type="caution">
    <text evidence="2">The sequence shown here is derived from an EMBL/GenBank/DDBJ whole genome shotgun (WGS) entry which is preliminary data.</text>
</comment>
<sequence length="1069" mass="113290">MRVCALSLVIIIVLPVLAVAALLVRMLFGPVNITPAIRPFLPLTVLEGAPGQPPAAKLTLGRAELRWNSLTQGWRAPFLVSLDTVQLLKANNDTPDFIRSAQATLDPLALVHGTVGLRTLDVRGVRLALRRKPDGTVGLAAQDSAPTQAKHSPSSPSVGPLLDIEQLSLHDAIITMDDQLTGTHWTASPVEGTLHIAPEHGKYGITGAGNLTITGQKTGAQLKLAATGTRQPDHTVKWLITLAPTQPASFAKVAPALASIKNTVGLSATATFAGAQKSAWLLPNTLDVAVEVGAGALEVAHSPYLLKHASTQVHLALNQHSTTHTPAILTIQALTLDLLDPTQPNTPEKGITVQGQGVLNASDLFSPQSLSGQVGVAIPQVDFANIAQFWPQTAAKGGRRWVSENITTGLAHNLHVGLTVHSATGWKGLNVTGATGGVDASGLTVHWLRPISPLHELEAHLEIQGLDTLKINFDHGYQLIDLADKNVGARGIGRVEAGPGSMTIAGLTKKDQTGTIATQLHGNLRDILALLTENRLHLLSRHPLSFTKPTGIAAVDFTLTLPLDSDVTTDQMTVDAHAHVTHAHLGNVVMNRAITDGAFNLSATTEKMDLAGHAAVGGFPADLSYFMDFRSLKPTDVAEKAHVMATITPASAMAAGIAVGNHFDGKAKLGVDYTRLANKQATVNLALNLTPAQVLIPLWHKAAGRPAQVSAELALLDGHITGVNKLQASGPNLDVRGQAAIKPNAAPELLVSSFRIDRSTGHARLVLPYATQDKTIRVGVYADTLDLSPLMETDPAAPPKKESGYHVPEAASGTLHGPPGNAWDIELQANALLYNQNKPPLRTVKAHFEHNGLRLERMAFSMRGPTPVAMHLTPNGTKRSLHVVVPDMGEFLSAFNILPNVKGGEATLTGSFNDSLPAAPFKGELKVTPFVLTKAPETVLLARNLSLYGWLNGRKSPEFEVTHLSLPVSFSDGVLRIHDGSTGNDALGATLEGDIDLDHGKLDLDGTVVPIFAFNKLPGKLPGVGRLFSPEKNGGFLAMTFGLSGKLDKPDFHVNPYSVLLPGVLRKIF</sequence>
<feature type="region of interest" description="Disordered" evidence="1">
    <location>
        <begin position="136"/>
        <end position="158"/>
    </location>
</feature>
<organism evidence="2 3">
    <name type="scientific">Acetobacter orientalis</name>
    <dbReference type="NCBI Taxonomy" id="146474"/>
    <lineage>
        <taxon>Bacteria</taxon>
        <taxon>Pseudomonadati</taxon>
        <taxon>Pseudomonadota</taxon>
        <taxon>Alphaproteobacteria</taxon>
        <taxon>Acetobacterales</taxon>
        <taxon>Acetobacteraceae</taxon>
        <taxon>Acetobacter</taxon>
    </lineage>
</organism>
<protein>
    <recommendedName>
        <fullName evidence="4">AsmA-like C-terminal domain-containing protein</fullName>
    </recommendedName>
</protein>
<keyword evidence="3" id="KW-1185">Reference proteome</keyword>
<evidence type="ECO:0008006" key="4">
    <source>
        <dbReference type="Google" id="ProtNLM"/>
    </source>
</evidence>
<dbReference type="STRING" id="1231341.Abor_035_007"/>
<dbReference type="PANTHER" id="PTHR30441:SF4">
    <property type="entry name" value="PROTEIN ASMA"/>
    <property type="match status" value="1"/>
</dbReference>
<proteinExistence type="predicted"/>
<dbReference type="EMBL" id="BAMX01000035">
    <property type="protein sequence ID" value="GAN66984.1"/>
    <property type="molecule type" value="Genomic_DNA"/>
</dbReference>
<dbReference type="PANTHER" id="PTHR30441">
    <property type="entry name" value="DUF748 DOMAIN-CONTAINING PROTEIN"/>
    <property type="match status" value="1"/>
</dbReference>
<gene>
    <name evidence="2" type="ORF">Abor_035_007</name>
</gene>
<accession>A0A6N3ST20</accession>
<evidence type="ECO:0000256" key="1">
    <source>
        <dbReference type="SAM" id="MobiDB-lite"/>
    </source>
</evidence>
<dbReference type="GO" id="GO:0005886">
    <property type="term" value="C:plasma membrane"/>
    <property type="evidence" value="ECO:0007669"/>
    <property type="project" value="TreeGrafter"/>
</dbReference>
<dbReference type="GO" id="GO:0090313">
    <property type="term" value="P:regulation of protein targeting to membrane"/>
    <property type="evidence" value="ECO:0007669"/>
    <property type="project" value="TreeGrafter"/>
</dbReference>
<name>A0A0D6NLQ9_9PROT</name>
<evidence type="ECO:0000313" key="2">
    <source>
        <dbReference type="EMBL" id="GAN66984.1"/>
    </source>
</evidence>
<feature type="compositionally biased region" description="Polar residues" evidence="1">
    <location>
        <begin position="144"/>
        <end position="157"/>
    </location>
</feature>